<organism evidence="1 2">
    <name type="scientific">Phyllobacterium bourgognense</name>
    <dbReference type="NCBI Taxonomy" id="314236"/>
    <lineage>
        <taxon>Bacteria</taxon>
        <taxon>Pseudomonadati</taxon>
        <taxon>Pseudomonadota</taxon>
        <taxon>Alphaproteobacteria</taxon>
        <taxon>Hyphomicrobiales</taxon>
        <taxon>Phyllobacteriaceae</taxon>
        <taxon>Phyllobacterium</taxon>
    </lineage>
</organism>
<evidence type="ECO:0000313" key="1">
    <source>
        <dbReference type="EMBL" id="RCW81233.1"/>
    </source>
</evidence>
<dbReference type="EMBL" id="QPJM01000011">
    <property type="protein sequence ID" value="RCW81233.1"/>
    <property type="molecule type" value="Genomic_DNA"/>
</dbReference>
<proteinExistence type="predicted"/>
<dbReference type="RefSeq" id="WP_181872503.1">
    <property type="nucleotide sequence ID" value="NZ_QPJM01000011.1"/>
</dbReference>
<gene>
    <name evidence="1" type="ORF">C7476_11195</name>
</gene>
<reference evidence="1 2" key="1">
    <citation type="submission" date="2018-07" db="EMBL/GenBank/DDBJ databases">
        <title>Genomic Encyclopedia of Type Strains, Phase III (KMG-III): the genomes of soil and plant-associated and newly described type strains.</title>
        <authorList>
            <person name="Whitman W."/>
        </authorList>
    </citation>
    <scope>NUCLEOTIDE SEQUENCE [LARGE SCALE GENOMIC DNA]</scope>
    <source>
        <strain evidence="1 2">31-25a</strain>
    </source>
</reference>
<accession>A0A368YLW9</accession>
<keyword evidence="2" id="KW-1185">Reference proteome</keyword>
<sequence length="86" mass="9491">MTHAQPVQKIAAYTCRIGNVARTTHGYAFLMSNNTIFHHQDAISEENGFFHVMGDRQDGTAMPLPQFPDKILGLECPLAAKCDRSG</sequence>
<comment type="caution">
    <text evidence="1">The sequence shown here is derived from an EMBL/GenBank/DDBJ whole genome shotgun (WGS) entry which is preliminary data.</text>
</comment>
<evidence type="ECO:0000313" key="2">
    <source>
        <dbReference type="Proteomes" id="UP000253324"/>
    </source>
</evidence>
<dbReference type="Proteomes" id="UP000253324">
    <property type="component" value="Unassembled WGS sequence"/>
</dbReference>
<dbReference type="AlphaFoldDB" id="A0A368YLW9"/>
<protein>
    <submittedName>
        <fullName evidence="1">Uncharacterized protein</fullName>
    </submittedName>
</protein>
<name>A0A368YLW9_9HYPH</name>